<keyword evidence="1" id="KW-1133">Transmembrane helix</keyword>
<protein>
    <submittedName>
        <fullName evidence="2">Uncharacterized protein</fullName>
    </submittedName>
</protein>
<accession>A0A3M7QFZ7</accession>
<organism evidence="2 3">
    <name type="scientific">Brachionus plicatilis</name>
    <name type="common">Marine rotifer</name>
    <name type="synonym">Brachionus muelleri</name>
    <dbReference type="NCBI Taxonomy" id="10195"/>
    <lineage>
        <taxon>Eukaryota</taxon>
        <taxon>Metazoa</taxon>
        <taxon>Spiralia</taxon>
        <taxon>Gnathifera</taxon>
        <taxon>Rotifera</taxon>
        <taxon>Eurotatoria</taxon>
        <taxon>Monogononta</taxon>
        <taxon>Pseudotrocha</taxon>
        <taxon>Ploima</taxon>
        <taxon>Brachionidae</taxon>
        <taxon>Brachionus</taxon>
    </lineage>
</organism>
<evidence type="ECO:0000313" key="2">
    <source>
        <dbReference type="EMBL" id="RNA09971.1"/>
    </source>
</evidence>
<evidence type="ECO:0000256" key="1">
    <source>
        <dbReference type="SAM" id="Phobius"/>
    </source>
</evidence>
<keyword evidence="1" id="KW-0812">Transmembrane</keyword>
<gene>
    <name evidence="2" type="ORF">BpHYR1_048373</name>
</gene>
<evidence type="ECO:0000313" key="3">
    <source>
        <dbReference type="Proteomes" id="UP000276133"/>
    </source>
</evidence>
<reference evidence="2 3" key="1">
    <citation type="journal article" date="2018" name="Sci. Rep.">
        <title>Genomic signatures of local adaptation to the degree of environmental predictability in rotifers.</title>
        <authorList>
            <person name="Franch-Gras L."/>
            <person name="Hahn C."/>
            <person name="Garcia-Roger E.M."/>
            <person name="Carmona M.J."/>
            <person name="Serra M."/>
            <person name="Gomez A."/>
        </authorList>
    </citation>
    <scope>NUCLEOTIDE SEQUENCE [LARGE SCALE GENOMIC DNA]</scope>
    <source>
        <strain evidence="2">HYR1</strain>
    </source>
</reference>
<proteinExistence type="predicted"/>
<keyword evidence="1" id="KW-0472">Membrane</keyword>
<dbReference type="Proteomes" id="UP000276133">
    <property type="component" value="Unassembled WGS sequence"/>
</dbReference>
<sequence>MNPNYDLTCIRLLFTDFCVAVLIYINRLNPTKPPKMPDFYSKPRLKINSLKYKKDKLFELK</sequence>
<name>A0A3M7QFZ7_BRAPC</name>
<dbReference type="AlphaFoldDB" id="A0A3M7QFZ7"/>
<comment type="caution">
    <text evidence="2">The sequence shown here is derived from an EMBL/GenBank/DDBJ whole genome shotgun (WGS) entry which is preliminary data.</text>
</comment>
<feature type="transmembrane region" description="Helical" evidence="1">
    <location>
        <begin position="12"/>
        <end position="29"/>
    </location>
</feature>
<keyword evidence="3" id="KW-1185">Reference proteome</keyword>
<dbReference type="EMBL" id="REGN01006323">
    <property type="protein sequence ID" value="RNA09971.1"/>
    <property type="molecule type" value="Genomic_DNA"/>
</dbReference>